<evidence type="ECO:0000256" key="3">
    <source>
        <dbReference type="ARBA" id="ARBA00022842"/>
    </source>
</evidence>
<accession>A0A7D5LBM8</accession>
<gene>
    <name evidence="6" type="ORF">HUG12_13540</name>
</gene>
<dbReference type="Pfam" id="PF25918">
    <property type="entry name" value="MSH_C"/>
    <property type="match status" value="1"/>
</dbReference>
<evidence type="ECO:0000259" key="5">
    <source>
        <dbReference type="Pfam" id="PF25918"/>
    </source>
</evidence>
<dbReference type="PANTHER" id="PTHR32308:SF10">
    <property type="entry name" value="CITRATE LYASE SUBUNIT BETA"/>
    <property type="match status" value="1"/>
</dbReference>
<dbReference type="Pfam" id="PF03328">
    <property type="entry name" value="HpcH_HpaI"/>
    <property type="match status" value="1"/>
</dbReference>
<keyword evidence="3" id="KW-0460">Magnesium</keyword>
<dbReference type="SUPFAM" id="SSF51621">
    <property type="entry name" value="Phosphoenolpyruvate/pyruvate domain"/>
    <property type="match status" value="1"/>
</dbReference>
<dbReference type="InterPro" id="IPR015813">
    <property type="entry name" value="Pyrv/PenolPyrv_kinase-like_dom"/>
</dbReference>
<keyword evidence="2" id="KW-0479">Metal-binding</keyword>
<dbReference type="Gene3D" id="1.20.58.1560">
    <property type="match status" value="1"/>
</dbReference>
<evidence type="ECO:0000256" key="1">
    <source>
        <dbReference type="ARBA" id="ARBA00001946"/>
    </source>
</evidence>
<sequence>MSTQRHYEREFVRTFFTSPTAVKGEEDSAKMIRSAAGLRGLQAPDVWVPDNEDATAPSMRAEGVENIVEVVSENGADFPGEIHPRVVWHRDDPTTRHQGFQQIMEIADPDNGAVEHVDGFVIPEVGDVDDWKKADEALTIVENEHGLEEGSLSMSVIVESGEAELAMGELRAEMGKPSNNLERLFMLVDGEVDYTKDMRAMTPTGELPPWPELRHNTSRGASAAGLIAVDGPYDDIRDVEGYRERMEENRAKGMTGIWSLTPTQVEVANTAPLPPKEGRWLLRFDDREVDLREEDGRQVYDGDAVELEEEGEGTYVLEVGDEELELDADGLREELLDMTAYVPSMDDIVDSMEEFEAAKEAGRGAIAMTQSATLVIDGVEVDLDKDRMWDEATYQAAQTPITLFQDVHEHRPDQHEELEERYGADVVERATAVGN</sequence>
<dbReference type="Gene3D" id="3.20.20.60">
    <property type="entry name" value="Phosphoenolpyruvate-binding domains"/>
    <property type="match status" value="1"/>
</dbReference>
<dbReference type="InterPro" id="IPR053484">
    <property type="entry name" value="MS"/>
</dbReference>
<evidence type="ECO:0000256" key="2">
    <source>
        <dbReference type="ARBA" id="ARBA00022723"/>
    </source>
</evidence>
<comment type="cofactor">
    <cofactor evidence="1">
        <name>Mg(2+)</name>
        <dbReference type="ChEBI" id="CHEBI:18420"/>
    </cofactor>
</comment>
<proteinExistence type="predicted"/>
<dbReference type="RefSeq" id="WP_179269279.1">
    <property type="nucleotide sequence ID" value="NZ_CP058579.1"/>
</dbReference>
<dbReference type="GO" id="GO:0006107">
    <property type="term" value="P:oxaloacetate metabolic process"/>
    <property type="evidence" value="ECO:0007669"/>
    <property type="project" value="TreeGrafter"/>
</dbReference>
<protein>
    <submittedName>
        <fullName evidence="6">Malate synthase</fullName>
    </submittedName>
</protein>
<dbReference type="GO" id="GO:0003824">
    <property type="term" value="F:catalytic activity"/>
    <property type="evidence" value="ECO:0007669"/>
    <property type="project" value="InterPro"/>
</dbReference>
<reference evidence="6 7" key="1">
    <citation type="submission" date="2020-06" db="EMBL/GenBank/DDBJ databases">
        <title>NJ-3-1, isolated from saline soil.</title>
        <authorList>
            <person name="Cui H.L."/>
            <person name="Shi X."/>
        </authorList>
    </citation>
    <scope>NUCLEOTIDE SEQUENCE [LARGE SCALE GENOMIC DNA]</scope>
    <source>
        <strain evidence="6 7">NJ-3-1</strain>
    </source>
</reference>
<dbReference type="InterPro" id="IPR059088">
    <property type="entry name" value="MSH_C"/>
</dbReference>
<dbReference type="EMBL" id="CP058579">
    <property type="protein sequence ID" value="QLG62694.1"/>
    <property type="molecule type" value="Genomic_DNA"/>
</dbReference>
<organism evidence="6 7">
    <name type="scientific">Halorarum salinum</name>
    <dbReference type="NCBI Taxonomy" id="2743089"/>
    <lineage>
        <taxon>Archaea</taxon>
        <taxon>Methanobacteriati</taxon>
        <taxon>Methanobacteriota</taxon>
        <taxon>Stenosarchaea group</taxon>
        <taxon>Halobacteria</taxon>
        <taxon>Halobacteriales</taxon>
        <taxon>Haloferacaceae</taxon>
        <taxon>Halorarum</taxon>
    </lineage>
</organism>
<evidence type="ECO:0000313" key="6">
    <source>
        <dbReference type="EMBL" id="QLG62694.1"/>
    </source>
</evidence>
<evidence type="ECO:0000259" key="4">
    <source>
        <dbReference type="Pfam" id="PF03328"/>
    </source>
</evidence>
<dbReference type="GeneID" id="56038501"/>
<dbReference type="NCBIfam" id="NF041315">
    <property type="entry name" value="malate_syn_AceB_Halo"/>
    <property type="match status" value="1"/>
</dbReference>
<dbReference type="InterPro" id="IPR005000">
    <property type="entry name" value="Aldolase/citrate-lyase_domain"/>
</dbReference>
<dbReference type="InterPro" id="IPR040442">
    <property type="entry name" value="Pyrv_kinase-like_dom_sf"/>
</dbReference>
<feature type="domain" description="HpcH/HpaI aldolase/citrate lyase" evidence="4">
    <location>
        <begin position="115"/>
        <end position="256"/>
    </location>
</feature>
<dbReference type="PANTHER" id="PTHR32308">
    <property type="entry name" value="LYASE BETA SUBUNIT, PUTATIVE (AFU_ORTHOLOGUE AFUA_4G13030)-RELATED"/>
    <property type="match status" value="1"/>
</dbReference>
<dbReference type="GO" id="GO:0000287">
    <property type="term" value="F:magnesium ion binding"/>
    <property type="evidence" value="ECO:0007669"/>
    <property type="project" value="TreeGrafter"/>
</dbReference>
<evidence type="ECO:0000313" key="7">
    <source>
        <dbReference type="Proteomes" id="UP000509626"/>
    </source>
</evidence>
<dbReference type="OrthoDB" id="9170at2157"/>
<dbReference type="Proteomes" id="UP000509626">
    <property type="component" value="Chromosome"/>
</dbReference>
<keyword evidence="7" id="KW-1185">Reference proteome</keyword>
<feature type="domain" description="Malate synthase H C-terminal" evidence="5">
    <location>
        <begin position="280"/>
        <end position="395"/>
    </location>
</feature>
<dbReference type="AlphaFoldDB" id="A0A7D5LBM8"/>
<name>A0A7D5LBM8_9EURY</name>
<dbReference type="KEGG" id="halu:HUG12_13540"/>